<evidence type="ECO:0000256" key="2">
    <source>
        <dbReference type="ARBA" id="ARBA00022692"/>
    </source>
</evidence>
<feature type="transmembrane region" description="Helical" evidence="6">
    <location>
        <begin position="284"/>
        <end position="309"/>
    </location>
</feature>
<feature type="transmembrane region" description="Helical" evidence="6">
    <location>
        <begin position="162"/>
        <end position="187"/>
    </location>
</feature>
<keyword evidence="3 6" id="KW-1133">Transmembrane helix</keyword>
<dbReference type="InterPro" id="IPR011701">
    <property type="entry name" value="MFS"/>
</dbReference>
<comment type="caution">
    <text evidence="7">The sequence shown here is derived from an EMBL/GenBank/DDBJ whole genome shotgun (WGS) entry which is preliminary data.</text>
</comment>
<dbReference type="Gene3D" id="1.20.1250.20">
    <property type="entry name" value="MFS general substrate transporter like domains"/>
    <property type="match status" value="1"/>
</dbReference>
<organism evidence="7 8">
    <name type="scientific">Roridomyces roridus</name>
    <dbReference type="NCBI Taxonomy" id="1738132"/>
    <lineage>
        <taxon>Eukaryota</taxon>
        <taxon>Fungi</taxon>
        <taxon>Dikarya</taxon>
        <taxon>Basidiomycota</taxon>
        <taxon>Agaricomycotina</taxon>
        <taxon>Agaricomycetes</taxon>
        <taxon>Agaricomycetidae</taxon>
        <taxon>Agaricales</taxon>
        <taxon>Marasmiineae</taxon>
        <taxon>Mycenaceae</taxon>
        <taxon>Roridomyces</taxon>
    </lineage>
</organism>
<feature type="transmembrane region" description="Helical" evidence="6">
    <location>
        <begin position="431"/>
        <end position="449"/>
    </location>
</feature>
<evidence type="ECO:0000256" key="6">
    <source>
        <dbReference type="SAM" id="Phobius"/>
    </source>
</evidence>
<reference evidence="7" key="1">
    <citation type="submission" date="2023-03" db="EMBL/GenBank/DDBJ databases">
        <title>Massive genome expansion in bonnet fungi (Mycena s.s.) driven by repeated elements and novel gene families across ecological guilds.</title>
        <authorList>
            <consortium name="Lawrence Berkeley National Laboratory"/>
            <person name="Harder C.B."/>
            <person name="Miyauchi S."/>
            <person name="Viragh M."/>
            <person name="Kuo A."/>
            <person name="Thoen E."/>
            <person name="Andreopoulos B."/>
            <person name="Lu D."/>
            <person name="Skrede I."/>
            <person name="Drula E."/>
            <person name="Henrissat B."/>
            <person name="Morin E."/>
            <person name="Kohler A."/>
            <person name="Barry K."/>
            <person name="LaButti K."/>
            <person name="Morin E."/>
            <person name="Salamov A."/>
            <person name="Lipzen A."/>
            <person name="Mereny Z."/>
            <person name="Hegedus B."/>
            <person name="Baldrian P."/>
            <person name="Stursova M."/>
            <person name="Weitz H."/>
            <person name="Taylor A."/>
            <person name="Grigoriev I.V."/>
            <person name="Nagy L.G."/>
            <person name="Martin F."/>
            <person name="Kauserud H."/>
        </authorList>
    </citation>
    <scope>NUCLEOTIDE SEQUENCE</scope>
    <source>
        <strain evidence="7">9284</strain>
    </source>
</reference>
<comment type="subcellular location">
    <subcellularLocation>
        <location evidence="1">Membrane</location>
        <topology evidence="1">Multi-pass membrane protein</topology>
    </subcellularLocation>
</comment>
<dbReference type="PANTHER" id="PTHR23507:SF1">
    <property type="entry name" value="FI18259P1-RELATED"/>
    <property type="match status" value="1"/>
</dbReference>
<dbReference type="AlphaFoldDB" id="A0AAD7CJ02"/>
<feature type="compositionally biased region" description="Low complexity" evidence="5">
    <location>
        <begin position="1"/>
        <end position="17"/>
    </location>
</feature>
<feature type="transmembrane region" description="Helical" evidence="6">
    <location>
        <begin position="199"/>
        <end position="220"/>
    </location>
</feature>
<accession>A0AAD7CJ02</accession>
<dbReference type="Pfam" id="PF07690">
    <property type="entry name" value="MFS_1"/>
    <property type="match status" value="1"/>
</dbReference>
<dbReference type="PANTHER" id="PTHR23507">
    <property type="entry name" value="ZGC:174356"/>
    <property type="match status" value="1"/>
</dbReference>
<dbReference type="Proteomes" id="UP001221142">
    <property type="component" value="Unassembled WGS sequence"/>
</dbReference>
<keyword evidence="4 6" id="KW-0472">Membrane</keyword>
<feature type="transmembrane region" description="Helical" evidence="6">
    <location>
        <begin position="321"/>
        <end position="342"/>
    </location>
</feature>
<feature type="transmembrane region" description="Helical" evidence="6">
    <location>
        <begin position="395"/>
        <end position="419"/>
    </location>
</feature>
<dbReference type="SUPFAM" id="SSF103473">
    <property type="entry name" value="MFS general substrate transporter"/>
    <property type="match status" value="1"/>
</dbReference>
<feature type="transmembrane region" description="Helical" evidence="6">
    <location>
        <begin position="461"/>
        <end position="482"/>
    </location>
</feature>
<evidence type="ECO:0000313" key="8">
    <source>
        <dbReference type="Proteomes" id="UP001221142"/>
    </source>
</evidence>
<sequence>MDLGETSPLLSGTPTPTINDSDTESYYPRDSRANIQWLVPVAIATGLCNALTIYSRNLFFRQFFCEELGRLPDTPDPTLQSFTTTGIRLDCSPYPSGMTISVAPILVTCVLSGLSTGWWSALGDLHGRRYPLIASIVGSILLNLVCVVFATTPALENLAQPFIFAGIVFEALLGGSATFNGALHAYAADVSPAGSWSTVFSVLRGLLVLCTVLGNWIGFGTDFIRPFFSFSLALAIGSVNLVFVFFFLPESLPESSEAPAKLALADVKQSMYSVVTLFLNGHRLAFFGLACLFYSLTMNLESFQLLFVLHRDPAMPFSAGLFMTLGVLLKIAALLVIFPAIIHTLKQRSPLSQSTSTKPYLLSVITIDSSAARYSVLASLLSQLLVMICPEGLPMMFSLLITPLVAGIRPALYAVTAVYSEVLGRTPQRGVQFGALSVISMVGETLSYLMYVPAYNTLWRFFPQGGFMLTAALLALVAIFLWPSESERIPPRDGAAERIRIIVSDDVLGHDAETAVFSPVYRRHNSMAPHSTDGLTV</sequence>
<keyword evidence="8" id="KW-1185">Reference proteome</keyword>
<dbReference type="GO" id="GO:0016020">
    <property type="term" value="C:membrane"/>
    <property type="evidence" value="ECO:0007669"/>
    <property type="project" value="UniProtKB-SubCell"/>
</dbReference>
<evidence type="ECO:0000256" key="3">
    <source>
        <dbReference type="ARBA" id="ARBA00022989"/>
    </source>
</evidence>
<evidence type="ECO:0000256" key="1">
    <source>
        <dbReference type="ARBA" id="ARBA00004141"/>
    </source>
</evidence>
<feature type="transmembrane region" description="Helical" evidence="6">
    <location>
        <begin position="132"/>
        <end position="150"/>
    </location>
</feature>
<name>A0AAD7CJ02_9AGAR</name>
<gene>
    <name evidence="7" type="ORF">FB45DRAFT_887108</name>
</gene>
<evidence type="ECO:0000313" key="7">
    <source>
        <dbReference type="EMBL" id="KAJ7650155.1"/>
    </source>
</evidence>
<feature type="transmembrane region" description="Helical" evidence="6">
    <location>
        <begin position="98"/>
        <end position="120"/>
    </location>
</feature>
<dbReference type="InterPro" id="IPR036259">
    <property type="entry name" value="MFS_trans_sf"/>
</dbReference>
<dbReference type="EMBL" id="JARKIF010000001">
    <property type="protein sequence ID" value="KAJ7650155.1"/>
    <property type="molecule type" value="Genomic_DNA"/>
</dbReference>
<feature type="transmembrane region" description="Helical" evidence="6">
    <location>
        <begin position="227"/>
        <end position="248"/>
    </location>
</feature>
<proteinExistence type="predicted"/>
<feature type="region of interest" description="Disordered" evidence="5">
    <location>
        <begin position="1"/>
        <end position="25"/>
    </location>
</feature>
<dbReference type="GO" id="GO:0022857">
    <property type="term" value="F:transmembrane transporter activity"/>
    <property type="evidence" value="ECO:0007669"/>
    <property type="project" value="InterPro"/>
</dbReference>
<keyword evidence="2 6" id="KW-0812">Transmembrane</keyword>
<feature type="transmembrane region" description="Helical" evidence="6">
    <location>
        <begin position="35"/>
        <end position="54"/>
    </location>
</feature>
<evidence type="ECO:0000256" key="4">
    <source>
        <dbReference type="ARBA" id="ARBA00023136"/>
    </source>
</evidence>
<evidence type="ECO:0000256" key="5">
    <source>
        <dbReference type="SAM" id="MobiDB-lite"/>
    </source>
</evidence>
<protein>
    <submittedName>
        <fullName evidence="7">Uncharacterized protein</fullName>
    </submittedName>
</protein>